<feature type="transmembrane region" description="Helical" evidence="1">
    <location>
        <begin position="403"/>
        <end position="428"/>
    </location>
</feature>
<keyword evidence="1" id="KW-1133">Transmembrane helix</keyword>
<accession>A0A4R1R239</accession>
<sequence length="475" mass="54325">MTKKIKSGGLLIALAALFLGMFAAFGPGIYNDSNQYIEMHIHREPLYPLFLLCLRVLFGESWLTAMGIIQNLLAALSIWLFAEHMAKKFSLRFWGETVVVFLGIMPHMVTKYFSSLHLFITNSVMSEALCIPLFTLFLLECFKILTAGEETADETQSAWPALALAFLLALTRSQMMLTLLLWAIVVCAKLFVVRVKNRFLTLRLVGAVLLIVALAFFGRTMAVKSYNLVFNGRFINNTYGTVNTLTNILYAADREDGENIKDEEAQAFFNQMYDLTEMRQANYKYAGDSWREKVEHIEQWHDTVKYEMIEDVFYQTYDKTVTSDYITQNLMADETAGKIIAGILPKCFGQWFADYLLIAGYGLIRSIAVVHPVINWIAVLLYLSAIVMTIWRIRRSLSEKGRICGSAWLMILALLAIAANVFAVSLTIMALSRYMIYSFSLFYTAYFILLMEWLRTAAKRIIKEWKNGIQRVEIR</sequence>
<keyword evidence="1" id="KW-0472">Membrane</keyword>
<dbReference type="OrthoDB" id="2048807at2"/>
<name>A0A4R1R239_9FIRM</name>
<dbReference type="RefSeq" id="WP_031392318.1">
    <property type="nucleotide sequence ID" value="NZ_JPNB01000002.1"/>
</dbReference>
<evidence type="ECO:0000313" key="3">
    <source>
        <dbReference type="Proteomes" id="UP000295718"/>
    </source>
</evidence>
<feature type="transmembrane region" description="Helical" evidence="1">
    <location>
        <begin position="93"/>
        <end position="110"/>
    </location>
</feature>
<evidence type="ECO:0000313" key="2">
    <source>
        <dbReference type="EMBL" id="TCL59425.1"/>
    </source>
</evidence>
<dbReference type="AlphaFoldDB" id="A0A4R1R239"/>
<feature type="transmembrane region" description="Helical" evidence="1">
    <location>
        <begin position="48"/>
        <end position="81"/>
    </location>
</feature>
<evidence type="ECO:0000256" key="1">
    <source>
        <dbReference type="SAM" id="Phobius"/>
    </source>
</evidence>
<evidence type="ECO:0008006" key="4">
    <source>
        <dbReference type="Google" id="ProtNLM"/>
    </source>
</evidence>
<gene>
    <name evidence="2" type="ORF">EDD76_104162</name>
</gene>
<feature type="transmembrane region" description="Helical" evidence="1">
    <location>
        <begin position="199"/>
        <end position="217"/>
    </location>
</feature>
<keyword evidence="1" id="KW-0812">Transmembrane</keyword>
<feature type="transmembrane region" description="Helical" evidence="1">
    <location>
        <begin position="434"/>
        <end position="454"/>
    </location>
</feature>
<protein>
    <recommendedName>
        <fullName evidence="4">Dolichyl-phosphate-mannose-protein mannosyltransferase</fullName>
    </recommendedName>
</protein>
<feature type="transmembrane region" description="Helical" evidence="1">
    <location>
        <begin position="373"/>
        <end position="391"/>
    </location>
</feature>
<dbReference type="Proteomes" id="UP000295718">
    <property type="component" value="Unassembled WGS sequence"/>
</dbReference>
<comment type="caution">
    <text evidence="2">The sequence shown here is derived from an EMBL/GenBank/DDBJ whole genome shotgun (WGS) entry which is preliminary data.</text>
</comment>
<feature type="transmembrane region" description="Helical" evidence="1">
    <location>
        <begin position="175"/>
        <end position="193"/>
    </location>
</feature>
<organism evidence="2 3">
    <name type="scientific">Kineothrix alysoides</name>
    <dbReference type="NCBI Taxonomy" id="1469948"/>
    <lineage>
        <taxon>Bacteria</taxon>
        <taxon>Bacillati</taxon>
        <taxon>Bacillota</taxon>
        <taxon>Clostridia</taxon>
        <taxon>Lachnospirales</taxon>
        <taxon>Lachnospiraceae</taxon>
        <taxon>Kineothrix</taxon>
    </lineage>
</organism>
<reference evidence="2 3" key="1">
    <citation type="submission" date="2019-03" db="EMBL/GenBank/DDBJ databases">
        <title>Genomic Encyclopedia of Type Strains, Phase IV (KMG-IV): sequencing the most valuable type-strain genomes for metagenomic binning, comparative biology and taxonomic classification.</title>
        <authorList>
            <person name="Goeker M."/>
        </authorList>
    </citation>
    <scope>NUCLEOTIDE SEQUENCE [LARGE SCALE GENOMIC DNA]</scope>
    <source>
        <strain evidence="2 3">DSM 100556</strain>
    </source>
</reference>
<keyword evidence="3" id="KW-1185">Reference proteome</keyword>
<dbReference type="EMBL" id="SLUO01000004">
    <property type="protein sequence ID" value="TCL59425.1"/>
    <property type="molecule type" value="Genomic_DNA"/>
</dbReference>
<proteinExistence type="predicted"/>
<dbReference type="STRING" id="1469948.GCA_000732725_03699"/>